<sequence length="69" mass="8058">MNFCKDCKHWHASAFMPNRFCLHPDAVRDPETGHAFSNFERSIIGNCGEKGKLFEQREQRIGFFKRLLG</sequence>
<comment type="caution">
    <text evidence="1">The sequence shown here is derived from an EMBL/GenBank/DDBJ whole genome shotgun (WGS) entry which is preliminary data.</text>
</comment>
<evidence type="ECO:0000313" key="1">
    <source>
        <dbReference type="EMBL" id="KAE8757327.1"/>
    </source>
</evidence>
<protein>
    <submittedName>
        <fullName evidence="1">Uncharacterized protein</fullName>
    </submittedName>
</protein>
<organism evidence="1 2">
    <name type="scientific">Paraburkholderia madseniana</name>
    <dbReference type="NCBI Taxonomy" id="2599607"/>
    <lineage>
        <taxon>Bacteria</taxon>
        <taxon>Pseudomonadati</taxon>
        <taxon>Pseudomonadota</taxon>
        <taxon>Betaproteobacteria</taxon>
        <taxon>Burkholderiales</taxon>
        <taxon>Burkholderiaceae</taxon>
        <taxon>Paraburkholderia</taxon>
    </lineage>
</organism>
<gene>
    <name evidence="1" type="ORF">FSO04_24205</name>
</gene>
<evidence type="ECO:0000313" key="2">
    <source>
        <dbReference type="Proteomes" id="UP000463700"/>
    </source>
</evidence>
<dbReference type="Proteomes" id="UP000463700">
    <property type="component" value="Unassembled WGS sequence"/>
</dbReference>
<dbReference type="AlphaFoldDB" id="A0A6N6W9I5"/>
<accession>A0A6N6W9I5</accession>
<proteinExistence type="predicted"/>
<name>A0A6N6W9I5_9BURK</name>
<dbReference type="RefSeq" id="WP_154563204.1">
    <property type="nucleotide sequence ID" value="NZ_VOSW01000048.1"/>
</dbReference>
<dbReference type="EMBL" id="VOSW01000048">
    <property type="protein sequence ID" value="KAE8757327.1"/>
    <property type="molecule type" value="Genomic_DNA"/>
</dbReference>
<reference evidence="1 2" key="1">
    <citation type="journal article" date="2020" name="Int. J. Syst. Evol. Microbiol.">
        <title>Paraburkholderia madseniana sp. nov., a phenolic acid-degrading bacterium isolated from acidic forest soil.</title>
        <authorList>
            <person name="Wilhelm R.C."/>
            <person name="Murphy S.J.L."/>
            <person name="Feriancek N.M."/>
            <person name="Karasz D.C."/>
            <person name="DeRito C.M."/>
            <person name="Newman J.D."/>
            <person name="Buckley D.H."/>
        </authorList>
    </citation>
    <scope>NUCLEOTIDE SEQUENCE [LARGE SCALE GENOMIC DNA]</scope>
    <source>
        <strain evidence="1 2">RP11</strain>
    </source>
</reference>